<evidence type="ECO:0008006" key="5">
    <source>
        <dbReference type="Google" id="ProtNLM"/>
    </source>
</evidence>
<evidence type="ECO:0000313" key="4">
    <source>
        <dbReference type="Proteomes" id="UP000308199"/>
    </source>
</evidence>
<accession>A0A4S4LAB8</accession>
<evidence type="ECO:0000256" key="2">
    <source>
        <dbReference type="SAM" id="SignalP"/>
    </source>
</evidence>
<sequence length="139" mass="15227">MLRVTIFLVAFFAFVFSALATPLPSNGNSTEIIEKRITHTGRGTWFYPGLGNCGYTDSSSYPVVAIGIGRYGDGGNCNQWVQIQNTANGNMVYGQTRDSCQSCSDSDLDMSPTLFEGLASLDTGEITISWHFMEMDWSP</sequence>
<dbReference type="PANTHER" id="PTHR31836:SF25">
    <property type="entry name" value="RLPA-LIKE PROTEIN DOUBLE-PSI BETA-BARREL DOMAIN-CONTAINING PROTEIN"/>
    <property type="match status" value="1"/>
</dbReference>
<dbReference type="PANTHER" id="PTHR31836">
    <property type="match status" value="1"/>
</dbReference>
<feature type="signal peptide" evidence="2">
    <location>
        <begin position="1"/>
        <end position="20"/>
    </location>
</feature>
<dbReference type="EMBL" id="SGPK01000099">
    <property type="protein sequence ID" value="THH08447.1"/>
    <property type="molecule type" value="Genomic_DNA"/>
</dbReference>
<dbReference type="Proteomes" id="UP000308199">
    <property type="component" value="Unassembled WGS sequence"/>
</dbReference>
<gene>
    <name evidence="3" type="ORF">EW145_g2695</name>
</gene>
<dbReference type="AlphaFoldDB" id="A0A4S4LAB8"/>
<organism evidence="3 4">
    <name type="scientific">Phellinidium pouzarii</name>
    <dbReference type="NCBI Taxonomy" id="167371"/>
    <lineage>
        <taxon>Eukaryota</taxon>
        <taxon>Fungi</taxon>
        <taxon>Dikarya</taxon>
        <taxon>Basidiomycota</taxon>
        <taxon>Agaricomycotina</taxon>
        <taxon>Agaricomycetes</taxon>
        <taxon>Hymenochaetales</taxon>
        <taxon>Hymenochaetaceae</taxon>
        <taxon>Phellinidium</taxon>
    </lineage>
</organism>
<name>A0A4S4LAB8_9AGAM</name>
<protein>
    <recommendedName>
        <fullName evidence="5">RlpA-like protein double-psi beta-barrel domain-containing protein</fullName>
    </recommendedName>
</protein>
<proteinExistence type="predicted"/>
<feature type="chain" id="PRO_5020698872" description="RlpA-like protein double-psi beta-barrel domain-containing protein" evidence="2">
    <location>
        <begin position="21"/>
        <end position="139"/>
    </location>
</feature>
<evidence type="ECO:0000256" key="1">
    <source>
        <dbReference type="ARBA" id="ARBA00022729"/>
    </source>
</evidence>
<keyword evidence="4" id="KW-1185">Reference proteome</keyword>
<dbReference type="InterPro" id="IPR051477">
    <property type="entry name" value="Expansin_CellWall"/>
</dbReference>
<dbReference type="OrthoDB" id="406505at2759"/>
<dbReference type="CDD" id="cd22191">
    <property type="entry name" value="DPBB_RlpA_EXP_N-like"/>
    <property type="match status" value="1"/>
</dbReference>
<comment type="caution">
    <text evidence="3">The sequence shown here is derived from an EMBL/GenBank/DDBJ whole genome shotgun (WGS) entry which is preliminary data.</text>
</comment>
<keyword evidence="1 2" id="KW-0732">Signal</keyword>
<dbReference type="InterPro" id="IPR036908">
    <property type="entry name" value="RlpA-like_sf"/>
</dbReference>
<reference evidence="3 4" key="1">
    <citation type="submission" date="2019-02" db="EMBL/GenBank/DDBJ databases">
        <title>Genome sequencing of the rare red list fungi Phellinidium pouzarii.</title>
        <authorList>
            <person name="Buettner E."/>
            <person name="Kellner H."/>
        </authorList>
    </citation>
    <scope>NUCLEOTIDE SEQUENCE [LARGE SCALE GENOMIC DNA]</scope>
    <source>
        <strain evidence="3 4">DSM 108285</strain>
    </source>
</reference>
<dbReference type="SUPFAM" id="SSF50685">
    <property type="entry name" value="Barwin-like endoglucanases"/>
    <property type="match status" value="1"/>
</dbReference>
<evidence type="ECO:0000313" key="3">
    <source>
        <dbReference type="EMBL" id="THH08447.1"/>
    </source>
</evidence>
<dbReference type="Gene3D" id="2.40.40.10">
    <property type="entry name" value="RlpA-like domain"/>
    <property type="match status" value="1"/>
</dbReference>